<evidence type="ECO:0000256" key="1">
    <source>
        <dbReference type="SAM" id="Coils"/>
    </source>
</evidence>
<evidence type="ECO:0000313" key="3">
    <source>
        <dbReference type="EMBL" id="CAG9983294.1"/>
    </source>
</evidence>
<feature type="region of interest" description="Disordered" evidence="2">
    <location>
        <begin position="189"/>
        <end position="315"/>
    </location>
</feature>
<sequence>MTADHAVDGNAFLPSGGLDESSCYYKPIFPGGPGKSSKDTPFSLDGPSSPLSSSTLLSRRNQSHQPPSSATGNVAYNSIPPISRFPDPSLSSSGFPKPGAADAAPNLQTLDHHLLRRLVQQNEIIREAWEAERKYLDINRRRVEQVYQEERLIMDEVCETWEKEKAALLQEIDILKGRVRGLEQENLALKAGSPRNSSQNPAFPARGSQQDGAVDNSGTISLSSPNYGPGVGVHSPNQRPNHRTKNYSCDPLTLPPGLDGASRRPHFAYPGSSRASPTRAPEPVAYLSLDPRVQPETSTNRDFLPTSSSDDKDSIPVIDVRELDPKLEGIPLKAPAVQRATFGTNGSSITSPASPPAATDERMHTVEQTLAPDQIPRDAAVQALRDEELRRLTMHAGHTPNHSLSKMVSMNVADSGGVPGSDDEGSSPSPAIGDCSLPRTFGQRNAGHGIGEVGGEANGKAPERHNNESLLDHPEEQLDAADDIRLKGPLMIKNIPAQDEIFLDQLNKRLESIGHGEDALPTVMSSPPPDDDEDPVYSVSGSPGQKPWKANPPVGGDASQDVFPEASGANGGEDAPAKKTDEVEQDVPLKLKGTSNFGAPFGVA</sequence>
<dbReference type="AlphaFoldDB" id="A0A9N9UCV0"/>
<evidence type="ECO:0000256" key="2">
    <source>
        <dbReference type="SAM" id="MobiDB-lite"/>
    </source>
</evidence>
<dbReference type="EMBL" id="CABFNO020001361">
    <property type="protein sequence ID" value="CAG9983294.1"/>
    <property type="molecule type" value="Genomic_DNA"/>
</dbReference>
<keyword evidence="1" id="KW-0175">Coiled coil</keyword>
<feature type="compositionally biased region" description="Low complexity" evidence="2">
    <location>
        <begin position="347"/>
        <end position="358"/>
    </location>
</feature>
<feature type="compositionally biased region" description="Polar residues" evidence="2">
    <location>
        <begin position="295"/>
        <end position="308"/>
    </location>
</feature>
<feature type="compositionally biased region" description="Polar residues" evidence="2">
    <location>
        <begin position="194"/>
        <end position="226"/>
    </location>
</feature>
<feature type="region of interest" description="Disordered" evidence="2">
    <location>
        <begin position="341"/>
        <end position="363"/>
    </location>
</feature>
<reference evidence="3 4" key="2">
    <citation type="submission" date="2021-10" db="EMBL/GenBank/DDBJ databases">
        <authorList>
            <person name="Piombo E."/>
        </authorList>
    </citation>
    <scope>NUCLEOTIDE SEQUENCE [LARGE SCALE GENOMIC DNA]</scope>
</reference>
<feature type="compositionally biased region" description="Low complexity" evidence="2">
    <location>
        <begin position="41"/>
        <end position="58"/>
    </location>
</feature>
<feature type="region of interest" description="Disordered" evidence="2">
    <location>
        <begin position="1"/>
        <end position="78"/>
    </location>
</feature>
<dbReference type="OrthoDB" id="5427699at2759"/>
<organism evidence="3 4">
    <name type="scientific">Clonostachys byssicola</name>
    <dbReference type="NCBI Taxonomy" id="160290"/>
    <lineage>
        <taxon>Eukaryota</taxon>
        <taxon>Fungi</taxon>
        <taxon>Dikarya</taxon>
        <taxon>Ascomycota</taxon>
        <taxon>Pezizomycotina</taxon>
        <taxon>Sordariomycetes</taxon>
        <taxon>Hypocreomycetidae</taxon>
        <taxon>Hypocreales</taxon>
        <taxon>Bionectriaceae</taxon>
        <taxon>Clonostachys</taxon>
    </lineage>
</organism>
<keyword evidence="4" id="KW-1185">Reference proteome</keyword>
<proteinExistence type="predicted"/>
<feature type="region of interest" description="Disordered" evidence="2">
    <location>
        <begin position="513"/>
        <end position="604"/>
    </location>
</feature>
<comment type="caution">
    <text evidence="3">The sequence shown here is derived from an EMBL/GenBank/DDBJ whole genome shotgun (WGS) entry which is preliminary data.</text>
</comment>
<reference evidence="4" key="1">
    <citation type="submission" date="2019-06" db="EMBL/GenBank/DDBJ databases">
        <authorList>
            <person name="Broberg M."/>
        </authorList>
    </citation>
    <scope>NUCLEOTIDE SEQUENCE [LARGE SCALE GENOMIC DNA]</scope>
</reference>
<accession>A0A9N9UCV0</accession>
<feature type="compositionally biased region" description="Polar residues" evidence="2">
    <location>
        <begin position="59"/>
        <end position="76"/>
    </location>
</feature>
<name>A0A9N9UCV0_9HYPO</name>
<gene>
    <name evidence="3" type="ORF">CBYS24578_00010294</name>
</gene>
<evidence type="ECO:0000313" key="4">
    <source>
        <dbReference type="Proteomes" id="UP000754883"/>
    </source>
</evidence>
<protein>
    <submittedName>
        <fullName evidence="3">Uncharacterized protein</fullName>
    </submittedName>
</protein>
<feature type="compositionally biased region" description="Gly residues" evidence="2">
    <location>
        <begin position="448"/>
        <end position="457"/>
    </location>
</feature>
<dbReference type="Proteomes" id="UP000754883">
    <property type="component" value="Unassembled WGS sequence"/>
</dbReference>
<feature type="region of interest" description="Disordered" evidence="2">
    <location>
        <begin position="411"/>
        <end position="482"/>
    </location>
</feature>
<feature type="coiled-coil region" evidence="1">
    <location>
        <begin position="158"/>
        <end position="185"/>
    </location>
</feature>
<feature type="compositionally biased region" description="Basic and acidic residues" evidence="2">
    <location>
        <begin position="461"/>
        <end position="482"/>
    </location>
</feature>